<feature type="compositionally biased region" description="Low complexity" evidence="1">
    <location>
        <begin position="79"/>
        <end position="94"/>
    </location>
</feature>
<protein>
    <recommendedName>
        <fullName evidence="3">DUF732 domain-containing protein</fullName>
    </recommendedName>
</protein>
<name>A0A0E4CMW7_MYCLN</name>
<sequence length="185" mass="19694">MTSDDERADHTRTSAGMGPTEEATEVPRPKMASLAWSDAEPEPLRQPWGSVWSTAAIVLLCSTVIAMGIAGWALLRSNTSSAPTTSQPPTVVASAPPPSGNTSTDSQFIAALSKAGIRVYDPARVISAARTVCAQRSSQTNYTKIIATAYNNADITDGLTASTLVSDAEEFYCPQLWDYESQYGE</sequence>
<proteinExistence type="predicted"/>
<feature type="domain" description="DUF732" evidence="3">
    <location>
        <begin position="105"/>
        <end position="175"/>
    </location>
</feature>
<dbReference type="AlphaFoldDB" id="A0A0E4CMW7"/>
<feature type="region of interest" description="Disordered" evidence="1">
    <location>
        <begin position="1"/>
        <end position="30"/>
    </location>
</feature>
<evidence type="ECO:0000259" key="3">
    <source>
        <dbReference type="Pfam" id="PF05305"/>
    </source>
</evidence>
<evidence type="ECO:0000256" key="2">
    <source>
        <dbReference type="SAM" id="Phobius"/>
    </source>
</evidence>
<keyword evidence="2" id="KW-0472">Membrane</keyword>
<evidence type="ECO:0000256" key="1">
    <source>
        <dbReference type="SAM" id="MobiDB-lite"/>
    </source>
</evidence>
<organism evidence="4 5">
    <name type="scientific">Mycobacterium lentiflavum</name>
    <dbReference type="NCBI Taxonomy" id="141349"/>
    <lineage>
        <taxon>Bacteria</taxon>
        <taxon>Bacillati</taxon>
        <taxon>Actinomycetota</taxon>
        <taxon>Actinomycetes</taxon>
        <taxon>Mycobacteriales</taxon>
        <taxon>Mycobacteriaceae</taxon>
        <taxon>Mycobacterium</taxon>
        <taxon>Mycobacterium simiae complex</taxon>
    </lineage>
</organism>
<feature type="region of interest" description="Disordered" evidence="1">
    <location>
        <begin position="79"/>
        <end position="105"/>
    </location>
</feature>
<evidence type="ECO:0000313" key="5">
    <source>
        <dbReference type="Proteomes" id="UP000199251"/>
    </source>
</evidence>
<dbReference type="EMBL" id="CTEE01000001">
    <property type="protein sequence ID" value="CQD11796.1"/>
    <property type="molecule type" value="Genomic_DNA"/>
</dbReference>
<feature type="compositionally biased region" description="Basic and acidic residues" evidence="1">
    <location>
        <begin position="1"/>
        <end position="12"/>
    </location>
</feature>
<feature type="transmembrane region" description="Helical" evidence="2">
    <location>
        <begin position="51"/>
        <end position="75"/>
    </location>
</feature>
<dbReference type="RefSeq" id="WP_090601376.1">
    <property type="nucleotide sequence ID" value="NZ_CTEE01000001.1"/>
</dbReference>
<gene>
    <name evidence="4" type="ORF">BN1232_02216</name>
</gene>
<accession>A0A0E4CMW7</accession>
<keyword evidence="2" id="KW-1133">Transmembrane helix</keyword>
<dbReference type="Proteomes" id="UP000199251">
    <property type="component" value="Unassembled WGS sequence"/>
</dbReference>
<evidence type="ECO:0000313" key="4">
    <source>
        <dbReference type="EMBL" id="CQD11796.1"/>
    </source>
</evidence>
<reference evidence="4 5" key="1">
    <citation type="submission" date="2015-03" db="EMBL/GenBank/DDBJ databases">
        <authorList>
            <person name="Urmite Genomes"/>
        </authorList>
    </citation>
    <scope>NUCLEOTIDE SEQUENCE [LARGE SCALE GENOMIC DNA]</scope>
    <source>
        <strain evidence="4 5">CSUR P1491</strain>
    </source>
</reference>
<dbReference type="InterPro" id="IPR007969">
    <property type="entry name" value="DUF732"/>
</dbReference>
<dbReference type="STRING" id="141349.BN1232_02216"/>
<keyword evidence="2" id="KW-0812">Transmembrane</keyword>
<dbReference type="Pfam" id="PF05305">
    <property type="entry name" value="DUF732"/>
    <property type="match status" value="1"/>
</dbReference>